<evidence type="ECO:0000259" key="8">
    <source>
        <dbReference type="Pfam" id="PF04542"/>
    </source>
</evidence>
<dbReference type="CDD" id="cd06171">
    <property type="entry name" value="Sigma70_r4"/>
    <property type="match status" value="1"/>
</dbReference>
<feature type="domain" description="RNA polymerase sigma-70 region 2" evidence="8">
    <location>
        <begin position="35"/>
        <end position="104"/>
    </location>
</feature>
<dbReference type="InterPro" id="IPR007627">
    <property type="entry name" value="RNA_pol_sigma70_r2"/>
</dbReference>
<comment type="caution">
    <text evidence="10">The sequence shown here is derived from an EMBL/GenBank/DDBJ whole genome shotgun (WGS) entry which is preliminary data.</text>
</comment>
<dbReference type="PROSITE" id="PS01063">
    <property type="entry name" value="SIGMA70_ECF"/>
    <property type="match status" value="1"/>
</dbReference>
<evidence type="ECO:0000313" key="11">
    <source>
        <dbReference type="Proteomes" id="UP001315278"/>
    </source>
</evidence>
<dbReference type="InterPro" id="IPR007630">
    <property type="entry name" value="RNA_pol_sigma70_r4"/>
</dbReference>
<dbReference type="PANTHER" id="PTHR43133">
    <property type="entry name" value="RNA POLYMERASE ECF-TYPE SIGMA FACTO"/>
    <property type="match status" value="1"/>
</dbReference>
<dbReference type="InterPro" id="IPR013324">
    <property type="entry name" value="RNA_pol_sigma_r3/r4-like"/>
</dbReference>
<evidence type="ECO:0000256" key="1">
    <source>
        <dbReference type="ARBA" id="ARBA00010641"/>
    </source>
</evidence>
<comment type="similarity">
    <text evidence="1 6">Belongs to the sigma-70 factor family. ECF subfamily.</text>
</comment>
<dbReference type="SUPFAM" id="SSF88946">
    <property type="entry name" value="Sigma2 domain of RNA polymerase sigma factors"/>
    <property type="match status" value="1"/>
</dbReference>
<dbReference type="InterPro" id="IPR013325">
    <property type="entry name" value="RNA_pol_sigma_r2"/>
</dbReference>
<dbReference type="Gene3D" id="1.10.1740.10">
    <property type="match status" value="1"/>
</dbReference>
<protein>
    <recommendedName>
        <fullName evidence="6">RNA polymerase sigma factor</fullName>
    </recommendedName>
</protein>
<keyword evidence="5 6" id="KW-0804">Transcription</keyword>
<dbReference type="Pfam" id="PF04545">
    <property type="entry name" value="Sigma70_r4"/>
    <property type="match status" value="1"/>
</dbReference>
<dbReference type="Pfam" id="PF04542">
    <property type="entry name" value="Sigma70_r2"/>
    <property type="match status" value="1"/>
</dbReference>
<dbReference type="RefSeq" id="WP_212398431.1">
    <property type="nucleotide sequence ID" value="NZ_JAFCJH010000019.1"/>
</dbReference>
<keyword evidence="2 6" id="KW-0805">Transcription regulation</keyword>
<keyword evidence="4 6" id="KW-0238">DNA-binding</keyword>
<dbReference type="SUPFAM" id="SSF88659">
    <property type="entry name" value="Sigma3 and sigma4 domains of RNA polymerase sigma factors"/>
    <property type="match status" value="1"/>
</dbReference>
<organism evidence="10 11">
    <name type="scientific">Bradyrhizobium jicamae</name>
    <dbReference type="NCBI Taxonomy" id="280332"/>
    <lineage>
        <taxon>Bacteria</taxon>
        <taxon>Pseudomonadati</taxon>
        <taxon>Pseudomonadota</taxon>
        <taxon>Alphaproteobacteria</taxon>
        <taxon>Hyphomicrobiales</taxon>
        <taxon>Nitrobacteraceae</taxon>
        <taxon>Bradyrhizobium</taxon>
    </lineage>
</organism>
<dbReference type="InterPro" id="IPR039425">
    <property type="entry name" value="RNA_pol_sigma-70-like"/>
</dbReference>
<feature type="domain" description="RNA polymerase sigma-70 region 4" evidence="9">
    <location>
        <begin position="140"/>
        <end position="189"/>
    </location>
</feature>
<dbReference type="InterPro" id="IPR014284">
    <property type="entry name" value="RNA_pol_sigma-70_dom"/>
</dbReference>
<evidence type="ECO:0000259" key="9">
    <source>
        <dbReference type="Pfam" id="PF04545"/>
    </source>
</evidence>
<name>A0ABS5FL97_9BRAD</name>
<keyword evidence="3 6" id="KW-0731">Sigma factor</keyword>
<evidence type="ECO:0000256" key="7">
    <source>
        <dbReference type="SAM" id="MobiDB-lite"/>
    </source>
</evidence>
<evidence type="ECO:0000256" key="3">
    <source>
        <dbReference type="ARBA" id="ARBA00023082"/>
    </source>
</evidence>
<reference evidence="11" key="1">
    <citation type="journal article" date="2021" name="ISME J.">
        <title>Evolutionary origin and ecological implication of a unique nif island in free-living Bradyrhizobium lineages.</title>
        <authorList>
            <person name="Tao J."/>
        </authorList>
    </citation>
    <scope>NUCLEOTIDE SEQUENCE [LARGE SCALE GENOMIC DNA]</scope>
    <source>
        <strain evidence="11">SZCCT0434</strain>
    </source>
</reference>
<evidence type="ECO:0000256" key="2">
    <source>
        <dbReference type="ARBA" id="ARBA00023015"/>
    </source>
</evidence>
<evidence type="ECO:0000313" key="10">
    <source>
        <dbReference type="EMBL" id="MBR0797549.1"/>
    </source>
</evidence>
<dbReference type="InterPro" id="IPR000838">
    <property type="entry name" value="RNA_pol_sigma70_ECF_CS"/>
</dbReference>
<evidence type="ECO:0000256" key="4">
    <source>
        <dbReference type="ARBA" id="ARBA00023125"/>
    </source>
</evidence>
<proteinExistence type="inferred from homology"/>
<evidence type="ECO:0000256" key="6">
    <source>
        <dbReference type="RuleBase" id="RU000716"/>
    </source>
</evidence>
<evidence type="ECO:0000256" key="5">
    <source>
        <dbReference type="ARBA" id="ARBA00023163"/>
    </source>
</evidence>
<sequence>MVSKISGEAAPDGARWARLIEAIAVDGDREAFAELFRYFAPRIKTFMQRSGASEQGADELAQDTLLAVWSKAELFDPRSVGAAAWIFTIARNLRIDALRRQKRTPSDDTGGAELEFRLDEGPQPDSGIEASQVEARVRNAISALPDDQLRVIELSFFQERAHAEIAKTLDIPLGTVKSRLRLAMARLRNLLDDFS</sequence>
<dbReference type="Gene3D" id="1.10.10.10">
    <property type="entry name" value="Winged helix-like DNA-binding domain superfamily/Winged helix DNA-binding domain"/>
    <property type="match status" value="1"/>
</dbReference>
<feature type="region of interest" description="Disordered" evidence="7">
    <location>
        <begin position="102"/>
        <end position="125"/>
    </location>
</feature>
<keyword evidence="11" id="KW-1185">Reference proteome</keyword>
<dbReference type="EMBL" id="JAFCJH010000019">
    <property type="protein sequence ID" value="MBR0797549.1"/>
    <property type="molecule type" value="Genomic_DNA"/>
</dbReference>
<accession>A0ABS5FL97</accession>
<dbReference type="PANTHER" id="PTHR43133:SF62">
    <property type="entry name" value="RNA POLYMERASE SIGMA FACTOR SIGZ"/>
    <property type="match status" value="1"/>
</dbReference>
<gene>
    <name evidence="10" type="ORF">JQ615_19355</name>
</gene>
<dbReference type="NCBIfam" id="TIGR02937">
    <property type="entry name" value="sigma70-ECF"/>
    <property type="match status" value="1"/>
</dbReference>
<dbReference type="Proteomes" id="UP001315278">
    <property type="component" value="Unassembled WGS sequence"/>
</dbReference>
<dbReference type="InterPro" id="IPR036388">
    <property type="entry name" value="WH-like_DNA-bd_sf"/>
</dbReference>